<dbReference type="STRING" id="754436.JCM19237_5437"/>
<keyword evidence="1" id="KW-0326">Glycosidase</keyword>
<dbReference type="EMBL" id="BBMN01000001">
    <property type="protein sequence ID" value="GAL02544.1"/>
    <property type="molecule type" value="Genomic_DNA"/>
</dbReference>
<dbReference type="eggNOG" id="COG0366">
    <property type="taxonomic scope" value="Bacteria"/>
</dbReference>
<gene>
    <name evidence="1" type="ORF">JCM19237_5437</name>
</gene>
<dbReference type="Proteomes" id="UP000029227">
    <property type="component" value="Unassembled WGS sequence"/>
</dbReference>
<comment type="caution">
    <text evidence="1">The sequence shown here is derived from an EMBL/GenBank/DDBJ whole genome shotgun (WGS) entry which is preliminary data.</text>
</comment>
<dbReference type="EC" id="3.2.1.1" evidence="1"/>
<evidence type="ECO:0000313" key="2">
    <source>
        <dbReference type="Proteomes" id="UP000029227"/>
    </source>
</evidence>
<name>A0A090QL61_9GAMM</name>
<evidence type="ECO:0000313" key="1">
    <source>
        <dbReference type="EMBL" id="GAL02544.1"/>
    </source>
</evidence>
<protein>
    <submittedName>
        <fullName evidence="1">Alpha-amylase</fullName>
        <ecNumber evidence="1">3.2.1.1</ecNumber>
    </submittedName>
</protein>
<dbReference type="AlphaFoldDB" id="A0A090QL61"/>
<keyword evidence="1" id="KW-0378">Hydrolase</keyword>
<dbReference type="SUPFAM" id="SSF51445">
    <property type="entry name" value="(Trans)glycosidases"/>
    <property type="match status" value="1"/>
</dbReference>
<proteinExistence type="predicted"/>
<dbReference type="GO" id="GO:0004556">
    <property type="term" value="F:alpha-amylase activity"/>
    <property type="evidence" value="ECO:0007669"/>
    <property type="project" value="UniProtKB-EC"/>
</dbReference>
<sequence length="210" mass="23336">MLISATLSTSPTMIYFGQEVGEPGAEMAGFGQPSRTTIFDYAGVPHHQRWMNNGAFDGGQLSEEETSLRDFYQRLLSFTLSSTALMGDYQEIHRYNREQNAAQNTGYGDKLFAFSRYDDKQQLLVVANLADSVVAHEQTVSEQGVDNQEAALTLHIPAALIDAWQLSDGEYHMTEQLYGEVTTTLTVKDGLGSLPLTITPLASWIFQRDK</sequence>
<accession>A0A090QL61</accession>
<reference evidence="1 2" key="1">
    <citation type="journal article" date="2014" name="Genome Announc.">
        <title>Draft Genome Sequences of Two Vibrionaceae Species, Vibrio ponticus C121 and Photobacterium aphoticum C119, Isolated as Coral Reef Microbiota.</title>
        <authorList>
            <person name="Al-saari N."/>
            <person name="Meirelles P.M."/>
            <person name="Mino S."/>
            <person name="Suda W."/>
            <person name="Oshima K."/>
            <person name="Hattori M."/>
            <person name="Ohkuma M."/>
            <person name="Thompson F.L."/>
            <person name="Gomez-Gil B."/>
            <person name="Sawabe T."/>
            <person name="Sawabe T."/>
        </authorList>
    </citation>
    <scope>NUCLEOTIDE SEQUENCE [LARGE SCALE GENOMIC DNA]</scope>
    <source>
        <strain evidence="1 2">JCM 19237</strain>
    </source>
</reference>
<dbReference type="InterPro" id="IPR017853">
    <property type="entry name" value="GH"/>
</dbReference>
<organism evidence="1 2">
    <name type="scientific">Photobacterium aphoticum</name>
    <dbReference type="NCBI Taxonomy" id="754436"/>
    <lineage>
        <taxon>Bacteria</taxon>
        <taxon>Pseudomonadati</taxon>
        <taxon>Pseudomonadota</taxon>
        <taxon>Gammaproteobacteria</taxon>
        <taxon>Vibrionales</taxon>
        <taxon>Vibrionaceae</taxon>
        <taxon>Photobacterium</taxon>
    </lineage>
</organism>